<feature type="domain" description="Chromosome segregation in meiosis protein 3" evidence="1">
    <location>
        <begin position="17"/>
        <end position="81"/>
    </location>
</feature>
<proteinExistence type="predicted"/>
<accession>A0A7S4KRE0</accession>
<dbReference type="Pfam" id="PF07962">
    <property type="entry name" value="Swi3"/>
    <property type="match status" value="1"/>
</dbReference>
<name>A0A7S4KRE0_9EUKA</name>
<organism evidence="2">
    <name type="scientific">Paramoeba aestuarina</name>
    <dbReference type="NCBI Taxonomy" id="180227"/>
    <lineage>
        <taxon>Eukaryota</taxon>
        <taxon>Amoebozoa</taxon>
        <taxon>Discosea</taxon>
        <taxon>Flabellinia</taxon>
        <taxon>Dactylopodida</taxon>
        <taxon>Paramoebidae</taxon>
        <taxon>Paramoeba</taxon>
    </lineage>
</organism>
<dbReference type="GO" id="GO:0031297">
    <property type="term" value="P:replication fork processing"/>
    <property type="evidence" value="ECO:0007669"/>
    <property type="project" value="InterPro"/>
</dbReference>
<dbReference type="InterPro" id="IPR012923">
    <property type="entry name" value="Csm3"/>
</dbReference>
<dbReference type="GO" id="GO:0006974">
    <property type="term" value="P:DNA damage response"/>
    <property type="evidence" value="ECO:0007669"/>
    <property type="project" value="InterPro"/>
</dbReference>
<protein>
    <recommendedName>
        <fullName evidence="1">Chromosome segregation in meiosis protein 3 domain-containing protein</fullName>
    </recommendedName>
</protein>
<gene>
    <name evidence="2" type="ORF">NAES01612_LOCUS10244</name>
</gene>
<dbReference type="AlphaFoldDB" id="A0A7S4KRE0"/>
<reference evidence="2" key="1">
    <citation type="submission" date="2021-01" db="EMBL/GenBank/DDBJ databases">
        <authorList>
            <person name="Corre E."/>
            <person name="Pelletier E."/>
            <person name="Niang G."/>
            <person name="Scheremetjew M."/>
            <person name="Finn R."/>
            <person name="Kale V."/>
            <person name="Holt S."/>
            <person name="Cochrane G."/>
            <person name="Meng A."/>
            <person name="Brown T."/>
            <person name="Cohen L."/>
        </authorList>
    </citation>
    <scope>NUCLEOTIDE SEQUENCE</scope>
    <source>
        <strain evidence="2">SoJaBio B1-5/56/2</strain>
    </source>
</reference>
<evidence type="ECO:0000259" key="1">
    <source>
        <dbReference type="Pfam" id="PF07962"/>
    </source>
</evidence>
<evidence type="ECO:0000313" key="2">
    <source>
        <dbReference type="EMBL" id="CAE2303106.1"/>
    </source>
</evidence>
<sequence>MAEVSESPKHKGKTDFEETLFGPKGIESLVDTADRLNISGKPGDEIKDLKPLLCFYADFFHRTFPKMTRQDVLLHLLKHSNKGLHHILQMADDDTNAR</sequence>
<dbReference type="GO" id="GO:0005634">
    <property type="term" value="C:nucleus"/>
    <property type="evidence" value="ECO:0007669"/>
    <property type="project" value="InterPro"/>
</dbReference>
<dbReference type="EMBL" id="HBKR01015498">
    <property type="protein sequence ID" value="CAE2303106.1"/>
    <property type="molecule type" value="Transcribed_RNA"/>
</dbReference>